<keyword evidence="3" id="KW-0804">Transcription</keyword>
<dbReference type="InterPro" id="IPR049445">
    <property type="entry name" value="TetR_SbtR-like_C"/>
</dbReference>
<evidence type="ECO:0000256" key="2">
    <source>
        <dbReference type="ARBA" id="ARBA00023125"/>
    </source>
</evidence>
<dbReference type="OrthoDB" id="5816932at2"/>
<comment type="caution">
    <text evidence="6">The sequence shown here is derived from an EMBL/GenBank/DDBJ whole genome shotgun (WGS) entry which is preliminary data.</text>
</comment>
<dbReference type="InterPro" id="IPR036271">
    <property type="entry name" value="Tet_transcr_reg_TetR-rel_C_sf"/>
</dbReference>
<dbReference type="Gene3D" id="1.10.357.10">
    <property type="entry name" value="Tetracycline Repressor, domain 2"/>
    <property type="match status" value="1"/>
</dbReference>
<dbReference type="InterPro" id="IPR050109">
    <property type="entry name" value="HTH-type_TetR-like_transc_reg"/>
</dbReference>
<protein>
    <submittedName>
        <fullName evidence="6">TetR family transcriptional regulator</fullName>
    </submittedName>
</protein>
<dbReference type="PROSITE" id="PS50977">
    <property type="entry name" value="HTH_TETR_2"/>
    <property type="match status" value="1"/>
</dbReference>
<evidence type="ECO:0000256" key="4">
    <source>
        <dbReference type="PROSITE-ProRule" id="PRU00335"/>
    </source>
</evidence>
<dbReference type="Pfam" id="PF21597">
    <property type="entry name" value="TetR_C_43"/>
    <property type="match status" value="1"/>
</dbReference>
<name>A0A0A3YKP0_9GAMM</name>
<evidence type="ECO:0000313" key="6">
    <source>
        <dbReference type="EMBL" id="KGT87362.1"/>
    </source>
</evidence>
<dbReference type="eggNOG" id="COG1309">
    <property type="taxonomic scope" value="Bacteria"/>
</dbReference>
<dbReference type="STRING" id="371042.NG99_23295"/>
<evidence type="ECO:0000256" key="3">
    <source>
        <dbReference type="ARBA" id="ARBA00023163"/>
    </source>
</evidence>
<evidence type="ECO:0000256" key="1">
    <source>
        <dbReference type="ARBA" id="ARBA00023015"/>
    </source>
</evidence>
<dbReference type="Pfam" id="PF00440">
    <property type="entry name" value="TetR_N"/>
    <property type="match status" value="1"/>
</dbReference>
<gene>
    <name evidence="6" type="ORF">NG99_23295</name>
</gene>
<dbReference type="SUPFAM" id="SSF48498">
    <property type="entry name" value="Tetracyclin repressor-like, C-terminal domain"/>
    <property type="match status" value="1"/>
</dbReference>
<dbReference type="RefSeq" id="WP_034898342.1">
    <property type="nucleotide sequence ID" value="NZ_JRUQ01000075.1"/>
</dbReference>
<dbReference type="Proteomes" id="UP000030351">
    <property type="component" value="Unassembled WGS sequence"/>
</dbReference>
<sequence length="189" mass="20707">MSDKTSLRADAQKNRERILLAAEAVFKEKGASASLEDVARHAGVGIGTLYRRFPTREVLLAATYNARFLSFAEESRARDNQLDAGSAVRAYLEEIVTHTMVYRGLAASLGTVLQSGTPGCHATTDEGRRLLQRAQQAGVLRDDVSFEDLVYVATAICLTVEQDDSPKTRIVHLVDLFLNGIGERSDSHQ</sequence>
<evidence type="ECO:0000259" key="5">
    <source>
        <dbReference type="PROSITE" id="PS50977"/>
    </source>
</evidence>
<proteinExistence type="predicted"/>
<evidence type="ECO:0000313" key="7">
    <source>
        <dbReference type="Proteomes" id="UP000030351"/>
    </source>
</evidence>
<dbReference type="AlphaFoldDB" id="A0A0A3YKP0"/>
<keyword evidence="7" id="KW-1185">Reference proteome</keyword>
<feature type="DNA-binding region" description="H-T-H motif" evidence="4">
    <location>
        <begin position="34"/>
        <end position="53"/>
    </location>
</feature>
<dbReference type="GO" id="GO:0003700">
    <property type="term" value="F:DNA-binding transcription factor activity"/>
    <property type="evidence" value="ECO:0007669"/>
    <property type="project" value="TreeGrafter"/>
</dbReference>
<dbReference type="EMBL" id="JRUQ01000075">
    <property type="protein sequence ID" value="KGT87362.1"/>
    <property type="molecule type" value="Genomic_DNA"/>
</dbReference>
<keyword evidence="1" id="KW-0805">Transcription regulation</keyword>
<feature type="domain" description="HTH tetR-type" evidence="5">
    <location>
        <begin position="12"/>
        <end position="71"/>
    </location>
</feature>
<dbReference type="PANTHER" id="PTHR30055">
    <property type="entry name" value="HTH-TYPE TRANSCRIPTIONAL REGULATOR RUTR"/>
    <property type="match status" value="1"/>
</dbReference>
<dbReference type="SUPFAM" id="SSF46689">
    <property type="entry name" value="Homeodomain-like"/>
    <property type="match status" value="1"/>
</dbReference>
<keyword evidence="2 4" id="KW-0238">DNA-binding</keyword>
<dbReference type="InterPro" id="IPR001647">
    <property type="entry name" value="HTH_TetR"/>
</dbReference>
<organism evidence="6 7">
    <name type="scientific">Erwinia typographi</name>
    <dbReference type="NCBI Taxonomy" id="371042"/>
    <lineage>
        <taxon>Bacteria</taxon>
        <taxon>Pseudomonadati</taxon>
        <taxon>Pseudomonadota</taxon>
        <taxon>Gammaproteobacteria</taxon>
        <taxon>Enterobacterales</taxon>
        <taxon>Erwiniaceae</taxon>
        <taxon>Erwinia</taxon>
    </lineage>
</organism>
<dbReference type="PRINTS" id="PR00455">
    <property type="entry name" value="HTHTETR"/>
</dbReference>
<accession>A0A0A3YKP0</accession>
<dbReference type="InterPro" id="IPR009057">
    <property type="entry name" value="Homeodomain-like_sf"/>
</dbReference>
<reference evidence="6 7" key="1">
    <citation type="submission" date="2014-10" db="EMBL/GenBank/DDBJ databases">
        <title>Genome sequence of Erwinia typographi M043b.</title>
        <authorList>
            <person name="Chan K.-G."/>
            <person name="Tan W.-S."/>
        </authorList>
    </citation>
    <scope>NUCLEOTIDE SEQUENCE [LARGE SCALE GENOMIC DNA]</scope>
    <source>
        <strain evidence="6 7">M043b</strain>
    </source>
</reference>
<dbReference type="GO" id="GO:0000976">
    <property type="term" value="F:transcription cis-regulatory region binding"/>
    <property type="evidence" value="ECO:0007669"/>
    <property type="project" value="TreeGrafter"/>
</dbReference>
<dbReference type="PANTHER" id="PTHR30055:SF234">
    <property type="entry name" value="HTH-TYPE TRANSCRIPTIONAL REGULATOR BETI"/>
    <property type="match status" value="1"/>
</dbReference>